<dbReference type="Proteomes" id="UP000290288">
    <property type="component" value="Unassembled WGS sequence"/>
</dbReference>
<keyword evidence="1" id="KW-0472">Membrane</keyword>
<keyword evidence="3" id="KW-1185">Reference proteome</keyword>
<dbReference type="AlphaFoldDB" id="A0A4V1Q4T7"/>
<accession>A0A4V1Q4T7</accession>
<gene>
    <name evidence="2" type="ORF">EST38_g2626</name>
</gene>
<proteinExistence type="predicted"/>
<keyword evidence="1" id="KW-1133">Transmembrane helix</keyword>
<dbReference type="EMBL" id="SDEE01000048">
    <property type="protein sequence ID" value="RXW23228.1"/>
    <property type="molecule type" value="Genomic_DNA"/>
</dbReference>
<organism evidence="2 3">
    <name type="scientific">Candolleomyces aberdarensis</name>
    <dbReference type="NCBI Taxonomy" id="2316362"/>
    <lineage>
        <taxon>Eukaryota</taxon>
        <taxon>Fungi</taxon>
        <taxon>Dikarya</taxon>
        <taxon>Basidiomycota</taxon>
        <taxon>Agaricomycotina</taxon>
        <taxon>Agaricomycetes</taxon>
        <taxon>Agaricomycetidae</taxon>
        <taxon>Agaricales</taxon>
        <taxon>Agaricineae</taxon>
        <taxon>Psathyrellaceae</taxon>
        <taxon>Candolleomyces</taxon>
    </lineage>
</organism>
<protein>
    <submittedName>
        <fullName evidence="2">Uncharacterized protein</fullName>
    </submittedName>
</protein>
<comment type="caution">
    <text evidence="2">The sequence shown here is derived from an EMBL/GenBank/DDBJ whole genome shotgun (WGS) entry which is preliminary data.</text>
</comment>
<keyword evidence="1" id="KW-0812">Transmembrane</keyword>
<sequence>MMDQGRHSLLGWKPDNTAVIAIFAFLIAIPAILRTALNFECSLCESL</sequence>
<reference evidence="2 3" key="1">
    <citation type="submission" date="2019-01" db="EMBL/GenBank/DDBJ databases">
        <title>Draft genome sequence of Psathyrella aberdarensis IHI B618.</title>
        <authorList>
            <person name="Buettner E."/>
            <person name="Kellner H."/>
        </authorList>
    </citation>
    <scope>NUCLEOTIDE SEQUENCE [LARGE SCALE GENOMIC DNA]</scope>
    <source>
        <strain evidence="2 3">IHI B618</strain>
    </source>
</reference>
<name>A0A4V1Q4T7_9AGAR</name>
<evidence type="ECO:0000256" key="1">
    <source>
        <dbReference type="SAM" id="Phobius"/>
    </source>
</evidence>
<feature type="transmembrane region" description="Helical" evidence="1">
    <location>
        <begin position="18"/>
        <end position="37"/>
    </location>
</feature>
<evidence type="ECO:0000313" key="3">
    <source>
        <dbReference type="Proteomes" id="UP000290288"/>
    </source>
</evidence>
<evidence type="ECO:0000313" key="2">
    <source>
        <dbReference type="EMBL" id="RXW23228.1"/>
    </source>
</evidence>